<dbReference type="EMBL" id="JBEPMB010000008">
    <property type="protein sequence ID" value="MET3615659.1"/>
    <property type="molecule type" value="Genomic_DNA"/>
</dbReference>
<name>A0ABV2J4H9_9HYPH</name>
<dbReference type="GO" id="GO:0016787">
    <property type="term" value="F:hydrolase activity"/>
    <property type="evidence" value="ECO:0007669"/>
    <property type="project" value="UniProtKB-KW"/>
</dbReference>
<dbReference type="Gene3D" id="3.40.50.1820">
    <property type="entry name" value="alpha/beta hydrolase"/>
    <property type="match status" value="1"/>
</dbReference>
<evidence type="ECO:0000313" key="1">
    <source>
        <dbReference type="EMBL" id="MET3615659.1"/>
    </source>
</evidence>
<keyword evidence="1" id="KW-0378">Hydrolase</keyword>
<protein>
    <submittedName>
        <fullName evidence="1">Alpha/beta hydrolase family esterase</fullName>
    </submittedName>
</protein>
<comment type="caution">
    <text evidence="1">The sequence shown here is derived from an EMBL/GenBank/DDBJ whole genome shotgun (WGS) entry which is preliminary data.</text>
</comment>
<reference evidence="1 2" key="1">
    <citation type="submission" date="2024-06" db="EMBL/GenBank/DDBJ databases">
        <title>Genomic Encyclopedia of Type Strains, Phase IV (KMG-IV): sequencing the most valuable type-strain genomes for metagenomic binning, comparative biology and taxonomic classification.</title>
        <authorList>
            <person name="Goeker M."/>
        </authorList>
    </citation>
    <scope>NUCLEOTIDE SEQUENCE [LARGE SCALE GENOMIC DNA]</scope>
    <source>
        <strain evidence="1 2">DSM 29780</strain>
    </source>
</reference>
<dbReference type="RefSeq" id="WP_354558120.1">
    <property type="nucleotide sequence ID" value="NZ_JBEPMB010000008.1"/>
</dbReference>
<dbReference type="Proteomes" id="UP001549047">
    <property type="component" value="Unassembled WGS sequence"/>
</dbReference>
<sequence>MEKILIVPGLFGSGEGHWQRRWLDDIAGSRLVEQADWNRPCLDEWVERLEAELADGPAYIVAHSFGCHVTAALARRASAGRVRGAMLVAPCDIAATRKRHADNLGAVQASQACRLPFPSVVVGSLNDVYMPFENLTQITAEWGSDVHILGQAGHINIESGYGRWTGGYALFRQMQARVQHRDKIPARREISSRSYDALRDYSAFRIAASTGDCNEQRSTP</sequence>
<keyword evidence="2" id="KW-1185">Reference proteome</keyword>
<dbReference type="SUPFAM" id="SSF53474">
    <property type="entry name" value="alpha/beta-Hydrolases"/>
    <property type="match status" value="1"/>
</dbReference>
<dbReference type="Pfam" id="PF06821">
    <property type="entry name" value="Ser_hydrolase"/>
    <property type="match status" value="1"/>
</dbReference>
<evidence type="ECO:0000313" key="2">
    <source>
        <dbReference type="Proteomes" id="UP001549047"/>
    </source>
</evidence>
<dbReference type="InterPro" id="IPR010662">
    <property type="entry name" value="RBBP9/YdeN"/>
</dbReference>
<accession>A0ABV2J4H9</accession>
<proteinExistence type="predicted"/>
<dbReference type="InterPro" id="IPR029058">
    <property type="entry name" value="AB_hydrolase_fold"/>
</dbReference>
<gene>
    <name evidence="1" type="ORF">ABID16_004006</name>
</gene>
<organism evidence="1 2">
    <name type="scientific">Rhizobium aquaticum</name>
    <dbReference type="NCBI Taxonomy" id="1549636"/>
    <lineage>
        <taxon>Bacteria</taxon>
        <taxon>Pseudomonadati</taxon>
        <taxon>Pseudomonadota</taxon>
        <taxon>Alphaproteobacteria</taxon>
        <taxon>Hyphomicrobiales</taxon>
        <taxon>Rhizobiaceae</taxon>
        <taxon>Rhizobium/Agrobacterium group</taxon>
        <taxon>Rhizobium</taxon>
    </lineage>
</organism>